<dbReference type="EMBL" id="BNJK01000002">
    <property type="protein sequence ID" value="GHO99951.1"/>
    <property type="molecule type" value="Genomic_DNA"/>
</dbReference>
<dbReference type="InterPro" id="IPR051349">
    <property type="entry name" value="Hydrogenase_assoc-protein"/>
</dbReference>
<dbReference type="PANTHER" id="PTHR42845">
    <property type="entry name" value="COENZYME F420-REDUCING HYDROGENASE, GAMMA SUBUNIT"/>
    <property type="match status" value="1"/>
</dbReference>
<dbReference type="PANTHER" id="PTHR42845:SF1">
    <property type="entry name" value="HYDROGENASE SMALL SUBUNIT"/>
    <property type="match status" value="1"/>
</dbReference>
<reference evidence="3" key="1">
    <citation type="submission" date="2020-10" db="EMBL/GenBank/DDBJ databases">
        <title>Taxonomic study of unclassified bacteria belonging to the class Ktedonobacteria.</title>
        <authorList>
            <person name="Yabe S."/>
            <person name="Wang C.M."/>
            <person name="Zheng Y."/>
            <person name="Sakai Y."/>
            <person name="Cavaletti L."/>
            <person name="Monciardini P."/>
            <person name="Donadio S."/>
        </authorList>
    </citation>
    <scope>NUCLEOTIDE SEQUENCE</scope>
    <source>
        <strain evidence="3">ID150040</strain>
    </source>
</reference>
<comment type="caution">
    <text evidence="3">The sequence shown here is derived from an EMBL/GenBank/DDBJ whole genome shotgun (WGS) entry which is preliminary data.</text>
</comment>
<evidence type="ECO:0000313" key="3">
    <source>
        <dbReference type="EMBL" id="GHO99951.1"/>
    </source>
</evidence>
<dbReference type="RefSeq" id="WP_220210560.1">
    <property type="nucleotide sequence ID" value="NZ_BNJK01000002.1"/>
</dbReference>
<gene>
    <name evidence="3" type="ORF">KSF_099990</name>
</gene>
<evidence type="ECO:0000259" key="2">
    <source>
        <dbReference type="Pfam" id="PF01058"/>
    </source>
</evidence>
<dbReference type="InterPro" id="IPR006137">
    <property type="entry name" value="NADH_UbQ_OxRdtase-like_20kDa"/>
</dbReference>
<dbReference type="Proteomes" id="UP000597444">
    <property type="component" value="Unassembled WGS sequence"/>
</dbReference>
<keyword evidence="4" id="KW-1185">Reference proteome</keyword>
<sequence length="176" mass="19348">MSEQITRKVSVATVWLDGCSGCHMSLLDMDERLADLAASIDIVYSPLVDTKTFPEQVDLTLVEGSVSSEEDLAKIRKIREHTRLLIAMGDCAVTGNVPSMRNPFGTQKVLQHIYLRNAPSEIVPRLLPRVLPVHQVVTVDAFLPGCPPPADALYFALTELLAGRLPDMSGYTRFGK</sequence>
<dbReference type="Pfam" id="PF01058">
    <property type="entry name" value="Oxidored_q6"/>
    <property type="match status" value="1"/>
</dbReference>
<dbReference type="SUPFAM" id="SSF56770">
    <property type="entry name" value="HydA/Nqo6-like"/>
    <property type="match status" value="1"/>
</dbReference>
<dbReference type="GO" id="GO:0051536">
    <property type="term" value="F:iron-sulfur cluster binding"/>
    <property type="evidence" value="ECO:0007669"/>
    <property type="project" value="InterPro"/>
</dbReference>
<name>A0A8J3J386_9CHLR</name>
<keyword evidence="1" id="KW-0560">Oxidoreductase</keyword>
<proteinExistence type="predicted"/>
<evidence type="ECO:0000256" key="1">
    <source>
        <dbReference type="ARBA" id="ARBA00023002"/>
    </source>
</evidence>
<feature type="domain" description="NADH:ubiquinone oxidoreductase-like 20kDa subunit" evidence="2">
    <location>
        <begin position="19"/>
        <end position="159"/>
    </location>
</feature>
<accession>A0A8J3J386</accession>
<protein>
    <submittedName>
        <fullName evidence="3">Oxidoreductase</fullName>
    </submittedName>
</protein>
<dbReference type="GO" id="GO:0016491">
    <property type="term" value="F:oxidoreductase activity"/>
    <property type="evidence" value="ECO:0007669"/>
    <property type="project" value="UniProtKB-KW"/>
</dbReference>
<evidence type="ECO:0000313" key="4">
    <source>
        <dbReference type="Proteomes" id="UP000597444"/>
    </source>
</evidence>
<dbReference type="Gene3D" id="3.40.50.700">
    <property type="entry name" value="NADH:ubiquinone oxidoreductase-like, 20kDa subunit"/>
    <property type="match status" value="1"/>
</dbReference>
<organism evidence="3 4">
    <name type="scientific">Reticulibacter mediterranei</name>
    <dbReference type="NCBI Taxonomy" id="2778369"/>
    <lineage>
        <taxon>Bacteria</taxon>
        <taxon>Bacillati</taxon>
        <taxon>Chloroflexota</taxon>
        <taxon>Ktedonobacteria</taxon>
        <taxon>Ktedonobacterales</taxon>
        <taxon>Reticulibacteraceae</taxon>
        <taxon>Reticulibacter</taxon>
    </lineage>
</organism>
<dbReference type="InterPro" id="IPR037024">
    <property type="entry name" value="NiFe_Hase_small_N_sf"/>
</dbReference>
<dbReference type="AlphaFoldDB" id="A0A8J3J386"/>